<dbReference type="InterPro" id="IPR036361">
    <property type="entry name" value="SAP_dom_sf"/>
</dbReference>
<dbReference type="OrthoDB" id="197676at2759"/>
<dbReference type="Pfam" id="PF02037">
    <property type="entry name" value="SAP"/>
    <property type="match status" value="1"/>
</dbReference>
<gene>
    <name evidence="3" type="ORF">FGG08_004956</name>
</gene>
<accession>A0A9P8HVF9</accession>
<dbReference type="EMBL" id="JAGHQL010000108">
    <property type="protein sequence ID" value="KAH0538458.1"/>
    <property type="molecule type" value="Genomic_DNA"/>
</dbReference>
<comment type="caution">
    <text evidence="3">The sequence shown here is derived from an EMBL/GenBank/DDBJ whole genome shotgun (WGS) entry which is preliminary data.</text>
</comment>
<evidence type="ECO:0000259" key="2">
    <source>
        <dbReference type="Pfam" id="PF02037"/>
    </source>
</evidence>
<dbReference type="AlphaFoldDB" id="A0A9P8HVF9"/>
<feature type="region of interest" description="Disordered" evidence="1">
    <location>
        <begin position="89"/>
        <end position="117"/>
    </location>
</feature>
<protein>
    <recommendedName>
        <fullName evidence="2">SAP domain-containing protein</fullName>
    </recommendedName>
</protein>
<dbReference type="Gene3D" id="1.10.720.30">
    <property type="entry name" value="SAP domain"/>
    <property type="match status" value="1"/>
</dbReference>
<evidence type="ECO:0000313" key="3">
    <source>
        <dbReference type="EMBL" id="KAH0538458.1"/>
    </source>
</evidence>
<name>A0A9P8HVF9_9PEZI</name>
<reference evidence="3" key="1">
    <citation type="submission" date="2021-03" db="EMBL/GenBank/DDBJ databases">
        <title>Comparative genomics and phylogenomic investigation of the class Geoglossomycetes provide insights into ecological specialization and systematics.</title>
        <authorList>
            <person name="Melie T."/>
            <person name="Pirro S."/>
            <person name="Miller A.N."/>
            <person name="Quandt A."/>
        </authorList>
    </citation>
    <scope>NUCLEOTIDE SEQUENCE</scope>
    <source>
        <strain evidence="3">GBOQ0MN5Z8</strain>
    </source>
</reference>
<feature type="domain" description="SAP" evidence="2">
    <location>
        <begin position="35"/>
        <end position="62"/>
    </location>
</feature>
<proteinExistence type="predicted"/>
<dbReference type="Proteomes" id="UP000698800">
    <property type="component" value="Unassembled WGS sequence"/>
</dbReference>
<evidence type="ECO:0000256" key="1">
    <source>
        <dbReference type="SAM" id="MobiDB-lite"/>
    </source>
</evidence>
<evidence type="ECO:0000313" key="4">
    <source>
        <dbReference type="Proteomes" id="UP000698800"/>
    </source>
</evidence>
<feature type="compositionally biased region" description="Polar residues" evidence="1">
    <location>
        <begin position="11"/>
        <end position="21"/>
    </location>
</feature>
<keyword evidence="4" id="KW-1185">Reference proteome</keyword>
<dbReference type="InterPro" id="IPR003034">
    <property type="entry name" value="SAP_dom"/>
</dbReference>
<feature type="compositionally biased region" description="Basic and acidic residues" evidence="1">
    <location>
        <begin position="22"/>
        <end position="41"/>
    </location>
</feature>
<organism evidence="3 4">
    <name type="scientific">Glutinoglossum americanum</name>
    <dbReference type="NCBI Taxonomy" id="1670608"/>
    <lineage>
        <taxon>Eukaryota</taxon>
        <taxon>Fungi</taxon>
        <taxon>Dikarya</taxon>
        <taxon>Ascomycota</taxon>
        <taxon>Pezizomycotina</taxon>
        <taxon>Geoglossomycetes</taxon>
        <taxon>Geoglossales</taxon>
        <taxon>Geoglossaceae</taxon>
        <taxon>Glutinoglossum</taxon>
    </lineage>
</organism>
<sequence length="244" mass="27680">MSNRKRPLQNCDLNSSSNPPEKTSKAEPAPRKTSRKTDLQKECIARGLFKTGTKSDLIARLELVDKARKDKYANAKKAPFSKEDTVKCPIGAKVPPSKSRARSGNYPGEKILKRGPTGPPVYDEMGFELYYDKVACSRRGRPGCRTMNFKQYGEFLARERRESDGKTQILGMGKDNVSGSASMAWNDRVSRDLGILYHEVDIEDFEEWHRRGFKAEDGEFKVGNISEEERERLHRLTIGSAFRK</sequence>
<feature type="region of interest" description="Disordered" evidence="1">
    <location>
        <begin position="1"/>
        <end position="41"/>
    </location>
</feature>